<sequence length="227" mass="26198">MRFFKVVLPLSMAVILITLPDKKADAQFVIGQVLNQTVGRIIRAIDLGVQKAQNKTIWLQNAQKVIENQLNQLKLSQIAGVSQQQTDLFTKYYHELYTVKEIITNYEQVRNITLEQEALVREYQSGWSLTRQDKHFSAEELKYIASVYTGILKASVNNLDQLLVLVNSFKTQMSDGRRMELINATSRRVDENYNDLKEFNNQNIILSLERAHDEDDIQSTKNLYGIN</sequence>
<dbReference type="Proteomes" id="UP000321479">
    <property type="component" value="Chromosome"/>
</dbReference>
<dbReference type="EMBL" id="CP042436">
    <property type="protein sequence ID" value="QEC62449.1"/>
    <property type="molecule type" value="Genomic_DNA"/>
</dbReference>
<gene>
    <name evidence="1" type="ORF">FRZ54_07560</name>
</gene>
<dbReference type="RefSeq" id="WP_147031026.1">
    <property type="nucleotide sequence ID" value="NZ_CP042436.1"/>
</dbReference>
<protein>
    <submittedName>
        <fullName evidence="1">Conjugal transfer protein TraI</fullName>
    </submittedName>
</protein>
<dbReference type="OrthoDB" id="793529at2"/>
<name>A0A5B8UU73_9SPHI</name>
<evidence type="ECO:0000313" key="1">
    <source>
        <dbReference type="EMBL" id="QEC62449.1"/>
    </source>
</evidence>
<keyword evidence="2" id="KW-1185">Reference proteome</keyword>
<dbReference type="KEGG" id="mgin:FRZ54_07560"/>
<evidence type="ECO:0000313" key="2">
    <source>
        <dbReference type="Proteomes" id="UP000321479"/>
    </source>
</evidence>
<reference evidence="1 2" key="1">
    <citation type="journal article" date="2017" name="Curr. Microbiol.">
        <title>Mucilaginibacter ginsenosidivorans sp. nov., Isolated from Soil of Ginseng Field.</title>
        <authorList>
            <person name="Kim M.M."/>
            <person name="Siddiqi M.Z."/>
            <person name="Im W.T."/>
        </authorList>
    </citation>
    <scope>NUCLEOTIDE SEQUENCE [LARGE SCALE GENOMIC DNA]</scope>
    <source>
        <strain evidence="1 2">Gsoil 3017</strain>
    </source>
</reference>
<dbReference type="AlphaFoldDB" id="A0A5B8UU73"/>
<accession>A0A5B8UU73</accession>
<proteinExistence type="predicted"/>
<organism evidence="1 2">
    <name type="scientific">Mucilaginibacter ginsenosidivorans</name>
    <dbReference type="NCBI Taxonomy" id="398053"/>
    <lineage>
        <taxon>Bacteria</taxon>
        <taxon>Pseudomonadati</taxon>
        <taxon>Bacteroidota</taxon>
        <taxon>Sphingobacteriia</taxon>
        <taxon>Sphingobacteriales</taxon>
        <taxon>Sphingobacteriaceae</taxon>
        <taxon>Mucilaginibacter</taxon>
    </lineage>
</organism>